<feature type="compositionally biased region" description="Acidic residues" evidence="6">
    <location>
        <begin position="1604"/>
        <end position="1619"/>
    </location>
</feature>
<comment type="caution">
    <text evidence="8">The sequence shown here is derived from an EMBL/GenBank/DDBJ whole genome shotgun (WGS) entry which is preliminary data.</text>
</comment>
<keyword evidence="1 5" id="KW-0853">WD repeat</keyword>
<protein>
    <submittedName>
        <fullName evidence="8">(Mediterranean fruit fly) hypothetical protein</fullName>
    </submittedName>
</protein>
<feature type="compositionally biased region" description="Basic residues" evidence="6">
    <location>
        <begin position="1662"/>
        <end position="1673"/>
    </location>
</feature>
<gene>
    <name evidence="8" type="ORF">CCAP1982_LOCUS5053</name>
</gene>
<feature type="compositionally biased region" description="Low complexity" evidence="6">
    <location>
        <begin position="1755"/>
        <end position="1766"/>
    </location>
</feature>
<dbReference type="Pfam" id="PF00439">
    <property type="entry name" value="Bromodomain"/>
    <property type="match status" value="2"/>
</dbReference>
<evidence type="ECO:0000256" key="3">
    <source>
        <dbReference type="ARBA" id="ARBA00023117"/>
    </source>
</evidence>
<dbReference type="Pfam" id="PF00400">
    <property type="entry name" value="WD40"/>
    <property type="match status" value="8"/>
</dbReference>
<sequence length="1951" mass="219994">MEYDKQLVAERVVTPELYFLISKFLSSGPLRETAEVLIRELEEKKVLPRRTDWLGNEHEQSFAELEQKYAHIGPNHLLEICCRIGPILDKELPPAVLGIISLLGTGRQSLLRTEESIYRSRSLLDYCTRLHGVSLPDSSITKHIHNLQKVLIGREYGGPIRRKLLVPISLYSKTKLLKRTVGHLSSVYCVLFDRTGRYIITGADDLLVKIWSAIDGRLLATLRGASAEITDIAINLDNTMLAAGSLDRILRVWDMQTTSPIAVLSGHTGMITSLNFCPSPRGDLKYLVTTSTDGSIAFWQYSTPRGQKITFAPKPIQYHEKLRPGQAQMLCTTFSPGGMFLAAGSADHHVRVYIMSEDGPKRILETEAYTDAVDSVQWSHRGLHFISGSKDGTAHIWNFESQQWKSIKLCMTERLPSCPPPEEGKKLKVTMVAWDCSDKYVITAVNDFTIKIWHSKTGKLHRVLRGHKDELYVLESNPKDEHVLLSAGHDGQVFLWDIENGVSVAEFMNDIDGQGHGSVFDAKWSPDGTMIAATDSHGHLLIYGLGICPDKYKMLPNELFFHTDYRPLMRDASQYVVDEQTQVMPHLMPPPFLVNSEGNPYPVQYQRFVPGRENCTREQLRQILTVGDDGTVIVPNINGTGGNFSHIDRLIAVLANRQGAAPPSPAIAGNQPPANNPSGNHSQLDRLIEALASRQGQDQAPDSNNRPSSSRSALVGAGQLRYSFDDMPGRQLDASNAIRQPTGHVRSSGDHQLIPTVDQPTQASQIKYFRRIYVRPMKYQQLQNLKQTVYAAGQYEMQEYKREMRRRPIMITTGNVACIQLSTGRQRTTRGNNGMGGAVRSRRRQGQGSQSQPAYRTRAVRGQEELDAPPPPEEEEEDEESNSSSGDTSYSNVEENLEESSDDSDTESSDYSDWVADTPGPNLEPPKRSKRKPLSRRRTFSDDSSDETTEQATTSAGAAAKASRRNKRVIIPPPAPNGEIPELYRPAEWLSEVIPRKAPYYPQMGDEVVYFRQGHQRYLEAARLKKVYKLTHSSEPWNFRTLRDREFVRVIGIKYEIRPPRLCCLKLAMIDDDGNMTGTSFKIKYHDMPDVLDFLVLRQTFDLAVQRNWSVGDRFRCMIGDGWWMGQIESRYALSADFPDSYFMCFRVRWDNGEYEYMSPWDMEPIDENRLPDEVGGAVPVLQEEIRATLYQPKSEEWHRGDRDGSCRRIINGLEQVMRLSIAEHFLAPVDLNVYPDYAYLIEYPIDLTTIKSRFENHFYRRITSAQFDVRYLATNAEKYNRSHTNIVKHARIITDLCLRVIREPNDIDVAAVYHQLVDVYHSSETENDNESDVVPSTSTGPSTSAAARQKMSATRRSSRIRSDGDWRADCRQLLDLMWQRNDSVPFREPVDTLEFPDYLEIISSPMDLRTVKEDLLGGNYEDPLDFAKDVRLIFQNSRNYNTNKRSQIYAMTLRLSALFESQIKTVISNWKAARRRANKNAGSGGGRGSSSSPTKRQPPDASKRGRSQRNTRQLHSSDDDDDDDDDDDIVRRGHANVQSRVTQRRVASGTTNGRNGLLRGTISASASTSAGSNRVSSSSALQRRGGEPAQARRSSRRKAASQELEDDDDVDEEEEDDAELHVTDEHSTGSSSTSGDSDSEDNSEEDLNDSNDGSDNDGARAKRGTARQRKRRSGADDSEDSYKPDNDRRSGGRRGGSKRSRKNKAAKKSSRKQQDKRKQTSRKRVRRIEDDDDEDYMENSNKRRTTTTVTAASNGPGRTTNGNVRRGNRRRLQSSEEEHDDMMHHTSSQLDESTQDTITGQTARNGMSTPKKRAPATGRPQRSNPAAIENGPSTSANAMLQQSPSRNTRMQTNTSTASGVTTLGNRRSATEIDHSYHLPMRNGRIADSDTDSREVAANARPTRSSFKRAILEWARTSDVEDDEQEQEEVEYEEEDSEEAEEVCTYIYFYL</sequence>
<dbReference type="InterPro" id="IPR018359">
    <property type="entry name" value="Bromodomain_CS"/>
</dbReference>
<organism evidence="8 9">
    <name type="scientific">Ceratitis capitata</name>
    <name type="common">Mediterranean fruit fly</name>
    <name type="synonym">Tephritis capitata</name>
    <dbReference type="NCBI Taxonomy" id="7213"/>
    <lineage>
        <taxon>Eukaryota</taxon>
        <taxon>Metazoa</taxon>
        <taxon>Ecdysozoa</taxon>
        <taxon>Arthropoda</taxon>
        <taxon>Hexapoda</taxon>
        <taxon>Insecta</taxon>
        <taxon>Pterygota</taxon>
        <taxon>Neoptera</taxon>
        <taxon>Endopterygota</taxon>
        <taxon>Diptera</taxon>
        <taxon>Brachycera</taxon>
        <taxon>Muscomorpha</taxon>
        <taxon>Tephritoidea</taxon>
        <taxon>Tephritidae</taxon>
        <taxon>Ceratitis</taxon>
        <taxon>Ceratitis</taxon>
    </lineage>
</organism>
<evidence type="ECO:0000256" key="2">
    <source>
        <dbReference type="ARBA" id="ARBA00022737"/>
    </source>
</evidence>
<feature type="compositionally biased region" description="Acidic residues" evidence="6">
    <location>
        <begin position="1638"/>
        <end position="1656"/>
    </location>
</feature>
<keyword evidence="3 4" id="KW-0103">Bromodomain</keyword>
<feature type="domain" description="Bromo" evidence="7">
    <location>
        <begin position="1379"/>
        <end position="1449"/>
    </location>
</feature>
<evidence type="ECO:0000256" key="6">
    <source>
        <dbReference type="SAM" id="MobiDB-lite"/>
    </source>
</evidence>
<dbReference type="InterPro" id="IPR019775">
    <property type="entry name" value="WD40_repeat_CS"/>
</dbReference>
<feature type="repeat" description="WD" evidence="5">
    <location>
        <begin position="264"/>
        <end position="309"/>
    </location>
</feature>
<dbReference type="PROSITE" id="PS50014">
    <property type="entry name" value="BROMODOMAIN_2"/>
    <property type="match status" value="2"/>
</dbReference>
<feature type="compositionally biased region" description="Polar residues" evidence="6">
    <location>
        <begin position="672"/>
        <end position="682"/>
    </location>
</feature>
<dbReference type="InterPro" id="IPR057451">
    <property type="entry name" value="BRWD/PHIP_AD"/>
</dbReference>
<feature type="compositionally biased region" description="Low complexity" evidence="6">
    <location>
        <begin position="1561"/>
        <end position="1581"/>
    </location>
</feature>
<feature type="region of interest" description="Disordered" evidence="6">
    <location>
        <begin position="1324"/>
        <end position="1361"/>
    </location>
</feature>
<dbReference type="PROSITE" id="PS50294">
    <property type="entry name" value="WD_REPEATS_REGION"/>
    <property type="match status" value="5"/>
</dbReference>
<feature type="compositionally biased region" description="Low complexity" evidence="6">
    <location>
        <begin position="1336"/>
        <end position="1348"/>
    </location>
</feature>
<dbReference type="InterPro" id="IPR015943">
    <property type="entry name" value="WD40/YVTN_repeat-like_dom_sf"/>
</dbReference>
<dbReference type="PANTHER" id="PTHR16266">
    <property type="entry name" value="WD REPEAT DOMAIN 9"/>
    <property type="match status" value="1"/>
</dbReference>
<dbReference type="InterPro" id="IPR052060">
    <property type="entry name" value="Bromo_WD_repeat"/>
</dbReference>
<dbReference type="PRINTS" id="PR00503">
    <property type="entry name" value="BROMODOMAIN"/>
</dbReference>
<dbReference type="InterPro" id="IPR001487">
    <property type="entry name" value="Bromodomain"/>
</dbReference>
<feature type="compositionally biased region" description="Basic and acidic residues" evidence="6">
    <location>
        <begin position="1681"/>
        <end position="1691"/>
    </location>
</feature>
<feature type="compositionally biased region" description="Polar residues" evidence="6">
    <location>
        <begin position="821"/>
        <end position="832"/>
    </location>
</feature>
<dbReference type="GO" id="GO:0006357">
    <property type="term" value="P:regulation of transcription by RNA polymerase II"/>
    <property type="evidence" value="ECO:0007669"/>
    <property type="project" value="TreeGrafter"/>
</dbReference>
<feature type="repeat" description="WD" evidence="5">
    <location>
        <begin position="222"/>
        <end position="263"/>
    </location>
</feature>
<dbReference type="FunFam" id="1.20.920.10:FF:000066">
    <property type="entry name" value="Transcription initiation factor TFIID subunit 1"/>
    <property type="match status" value="1"/>
</dbReference>
<dbReference type="InterPro" id="IPR001680">
    <property type="entry name" value="WD40_rpt"/>
</dbReference>
<accession>A0A811UFP4</accession>
<dbReference type="FunFam" id="2.130.10.10:FF:000997">
    <property type="entry name" value="AGAP002030-PA-like protein"/>
    <property type="match status" value="1"/>
</dbReference>
<feature type="region of interest" description="Disordered" evidence="6">
    <location>
        <begin position="1477"/>
        <end position="1862"/>
    </location>
</feature>
<dbReference type="CDD" id="cd00200">
    <property type="entry name" value="WD40"/>
    <property type="match status" value="1"/>
</dbReference>
<dbReference type="PANTHER" id="PTHR16266:SF17">
    <property type="entry name" value="BRWD3"/>
    <property type="match status" value="1"/>
</dbReference>
<dbReference type="GO" id="GO:0007010">
    <property type="term" value="P:cytoskeleton organization"/>
    <property type="evidence" value="ECO:0007669"/>
    <property type="project" value="TreeGrafter"/>
</dbReference>
<dbReference type="Proteomes" id="UP000606786">
    <property type="component" value="Unassembled WGS sequence"/>
</dbReference>
<dbReference type="PROSITE" id="PS00633">
    <property type="entry name" value="BROMODOMAIN_1"/>
    <property type="match status" value="1"/>
</dbReference>
<feature type="repeat" description="WD" evidence="5">
    <location>
        <begin position="422"/>
        <end position="463"/>
    </location>
</feature>
<dbReference type="SMART" id="SM00320">
    <property type="entry name" value="WD40"/>
    <property type="match status" value="8"/>
</dbReference>
<feature type="compositionally biased region" description="Acidic residues" evidence="6">
    <location>
        <begin position="872"/>
        <end position="881"/>
    </location>
</feature>
<feature type="repeat" description="WD" evidence="5">
    <location>
        <begin position="464"/>
        <end position="506"/>
    </location>
</feature>
<feature type="compositionally biased region" description="Acidic residues" evidence="6">
    <location>
        <begin position="895"/>
        <end position="910"/>
    </location>
</feature>
<dbReference type="FunFam" id="1.20.920.10:FF:000044">
    <property type="entry name" value="Bromodomain and WD repeat domain-containing 1"/>
    <property type="match status" value="1"/>
</dbReference>
<feature type="repeat" description="WD" evidence="5">
    <location>
        <begin position="366"/>
        <end position="401"/>
    </location>
</feature>
<evidence type="ECO:0000313" key="8">
    <source>
        <dbReference type="EMBL" id="CAD6996375.1"/>
    </source>
</evidence>
<dbReference type="InterPro" id="IPR036322">
    <property type="entry name" value="WD40_repeat_dom_sf"/>
</dbReference>
<dbReference type="PROSITE" id="PS50082">
    <property type="entry name" value="WD_REPEATS_2"/>
    <property type="match status" value="6"/>
</dbReference>
<feature type="compositionally biased region" description="Basic and acidic residues" evidence="6">
    <location>
        <begin position="1774"/>
        <end position="1785"/>
    </location>
</feature>
<feature type="compositionally biased region" description="Basic residues" evidence="6">
    <location>
        <begin position="1692"/>
        <end position="1712"/>
    </location>
</feature>
<evidence type="ECO:0000256" key="4">
    <source>
        <dbReference type="PROSITE-ProRule" id="PRU00035"/>
    </source>
</evidence>
<dbReference type="Pfam" id="PF25313">
    <property type="entry name" value="BRWD_AD"/>
    <property type="match status" value="1"/>
</dbReference>
<keyword evidence="9" id="KW-1185">Reference proteome</keyword>
<dbReference type="Gene3D" id="2.130.10.10">
    <property type="entry name" value="YVTN repeat-like/Quinoprotein amine dehydrogenase"/>
    <property type="match status" value="3"/>
</dbReference>
<dbReference type="InterPro" id="IPR036427">
    <property type="entry name" value="Bromodomain-like_sf"/>
</dbReference>
<feature type="region of interest" description="Disordered" evidence="6">
    <location>
        <begin position="660"/>
        <end position="682"/>
    </location>
</feature>
<feature type="compositionally biased region" description="Low complexity" evidence="6">
    <location>
        <begin position="950"/>
        <end position="961"/>
    </location>
</feature>
<feature type="compositionally biased region" description="Basic residues" evidence="6">
    <location>
        <begin position="928"/>
        <end position="938"/>
    </location>
</feature>
<dbReference type="SUPFAM" id="SSF50978">
    <property type="entry name" value="WD40 repeat-like"/>
    <property type="match status" value="1"/>
</dbReference>
<dbReference type="FunFam" id="2.130.10.10:FF:001397">
    <property type="entry name" value="AGAP002030-PA-like protein"/>
    <property type="match status" value="1"/>
</dbReference>
<feature type="compositionally biased region" description="Polar residues" evidence="6">
    <location>
        <begin position="1832"/>
        <end position="1862"/>
    </location>
</feature>
<feature type="compositionally biased region" description="Low complexity" evidence="6">
    <location>
        <begin position="700"/>
        <end position="712"/>
    </location>
</feature>
<dbReference type="InterPro" id="IPR057452">
    <property type="entry name" value="BRWD/PHIP_N"/>
</dbReference>
<evidence type="ECO:0000259" key="7">
    <source>
        <dbReference type="PROSITE" id="PS50014"/>
    </source>
</evidence>
<feature type="region of interest" description="Disordered" evidence="6">
    <location>
        <begin position="1918"/>
        <end position="1938"/>
    </location>
</feature>
<feature type="region of interest" description="Disordered" evidence="6">
    <location>
        <begin position="821"/>
        <end position="978"/>
    </location>
</feature>
<feature type="compositionally biased region" description="Basic and acidic residues" evidence="6">
    <location>
        <begin position="1885"/>
        <end position="1895"/>
    </location>
</feature>
<dbReference type="SMART" id="SM00297">
    <property type="entry name" value="BROMO"/>
    <property type="match status" value="2"/>
</dbReference>
<feature type="region of interest" description="Disordered" evidence="6">
    <location>
        <begin position="693"/>
        <end position="712"/>
    </location>
</feature>
<dbReference type="FunFam" id="2.130.10.10:FF:000674">
    <property type="entry name" value="WD-repeat protein, putative"/>
    <property type="match status" value="1"/>
</dbReference>
<proteinExistence type="predicted"/>
<feature type="repeat" description="WD" evidence="5">
    <location>
        <begin position="180"/>
        <end position="221"/>
    </location>
</feature>
<name>A0A811UFP4_CERCA</name>
<feature type="region of interest" description="Disordered" evidence="6">
    <location>
        <begin position="1882"/>
        <end position="1903"/>
    </location>
</feature>
<dbReference type="CDD" id="cd05529">
    <property type="entry name" value="Bromo_WDR9_I_like"/>
    <property type="match status" value="1"/>
</dbReference>
<dbReference type="PROSITE" id="PS00678">
    <property type="entry name" value="WD_REPEATS_1"/>
    <property type="match status" value="2"/>
</dbReference>
<feature type="compositionally biased region" description="Acidic residues" evidence="6">
    <location>
        <begin position="1519"/>
        <end position="1529"/>
    </location>
</feature>
<dbReference type="Gene3D" id="1.20.920.10">
    <property type="entry name" value="Bromodomain-like"/>
    <property type="match status" value="2"/>
</dbReference>
<dbReference type="OrthoDB" id="10265743at2759"/>
<feature type="domain" description="Bromo" evidence="7">
    <location>
        <begin position="1218"/>
        <end position="1288"/>
    </location>
</feature>
<feature type="compositionally biased region" description="Polar residues" evidence="6">
    <location>
        <begin position="1786"/>
        <end position="1809"/>
    </location>
</feature>
<evidence type="ECO:0000256" key="1">
    <source>
        <dbReference type="ARBA" id="ARBA00022574"/>
    </source>
</evidence>
<keyword evidence="2" id="KW-0677">Repeat</keyword>
<dbReference type="SUPFAM" id="SSF47370">
    <property type="entry name" value="Bromodomain"/>
    <property type="match status" value="2"/>
</dbReference>
<dbReference type="Pfam" id="PF25437">
    <property type="entry name" value="BRWD1_N"/>
    <property type="match status" value="1"/>
</dbReference>
<dbReference type="EMBL" id="CAJHJT010000001">
    <property type="protein sequence ID" value="CAD6996375.1"/>
    <property type="molecule type" value="Genomic_DNA"/>
</dbReference>
<evidence type="ECO:0000256" key="5">
    <source>
        <dbReference type="PROSITE-ProRule" id="PRU00221"/>
    </source>
</evidence>
<feature type="compositionally biased region" description="Low complexity" evidence="6">
    <location>
        <begin position="882"/>
        <end position="894"/>
    </location>
</feature>
<reference evidence="8" key="1">
    <citation type="submission" date="2020-11" db="EMBL/GenBank/DDBJ databases">
        <authorList>
            <person name="Whitehead M."/>
        </authorList>
    </citation>
    <scope>NUCLEOTIDE SEQUENCE</scope>
    <source>
        <strain evidence="8">EGII</strain>
    </source>
</reference>
<evidence type="ECO:0000313" key="9">
    <source>
        <dbReference type="Proteomes" id="UP000606786"/>
    </source>
</evidence>
<feature type="compositionally biased region" description="Acidic residues" evidence="6">
    <location>
        <begin position="1920"/>
        <end position="1938"/>
    </location>
</feature>
<dbReference type="GO" id="GO:0005634">
    <property type="term" value="C:nucleus"/>
    <property type="evidence" value="ECO:0007669"/>
    <property type="project" value="TreeGrafter"/>
</dbReference>
<dbReference type="GO" id="GO:0008360">
    <property type="term" value="P:regulation of cell shape"/>
    <property type="evidence" value="ECO:0007669"/>
    <property type="project" value="TreeGrafter"/>
</dbReference>